<dbReference type="Pfam" id="PF25782">
    <property type="entry name" value="TPR_CAND1"/>
    <property type="match status" value="1"/>
</dbReference>
<feature type="compositionally biased region" description="Basic and acidic residues" evidence="4">
    <location>
        <begin position="93"/>
        <end position="104"/>
    </location>
</feature>
<accession>A0A427Y3G1</accession>
<feature type="domain" description="TATA-binding protein interacting (TIP20)" evidence="5">
    <location>
        <begin position="1143"/>
        <end position="1273"/>
    </location>
</feature>
<keyword evidence="7" id="KW-1185">Reference proteome</keyword>
<keyword evidence="3" id="KW-0833">Ubl conjugation pathway</keyword>
<sequence length="1321" mass="142776">MSSSSRGSSLSVQLPGMLDKMRSTDSDLRWVESTYPRALSSGQREKRLLRGSHLLPRELCRACWLMALIDLNKDLARINAPAPSTSAPVSARRAHETPSYADEHTEREITTMVLRLLDDPIAEVKNMTVTCLGAMVKKARPPHLMAIVNDLLAGVATTDKENEENEGRRDISCLALKAVVLEMPTEGQHTTITVDTIINKVYPLLTKASPPKTPDPQLASELLQILTDIYIRFAHIVTSSPSLQQTSLEGLLAILTSSRPSIRKRAIPALSALVSNNPHLFDTTLKGQVLKGLAQRGEAGKTWASVVASLARGQSASKVGALISEGHVVEAVLAQTEDLEDCEAVEGALVAIEVLVLRCPTEITPYVAPLTQKALQLVKYDPNYAELSDDDVDMDEDDEFDDDFEEDAYADDEDVSWKVRRSAAKLLHALIGTRNELLFDFYKGAAPTLIARFSEREESVRLEVLSAFEALLRQTSAARAAELASGGRNKRKRSEEMDDDSATEESATSYLRAALPQVLRATLKQLEAKSMPTRQECFVILRHVADVLNGGIDSEAKAICGAAAAALRSSDGAATSSLTIAALSFLAVFFKNHSPRHYVSYVDDIVPPIILCMKDKLQRVNFEAFAAASALAQSVRAPGSASPMPASFSQPVQRFFTATTEVLADTSVDGEVRERALDTLGTILVHEGDALASSYSTCLPLIQSRLASETTASTAVIVIGKIAESPSCKGPQFEKWLLQVLPEVVVALRRSRRTTSKNAEFACLQSLLNRVGSAMPLKTAQGIVSELKPFIDTPTALQVVALILAQQPGCRDVVDSQLLPQIMEIVRTPSVNPHLVDALVAFFGAYVDGDVDCATRLVPALIENLGKAGSLPDATAGGTSTYTSTARCIGAVVGHSQRNAAGVLAVFQKTIKSPKATESDVYLALLCIGEIGRISDLSASSDIFERILTFFKNDSEEVRSAAAFAAGNIAVGAPKVFLPFIIKRIESSTSGSERVLLLHALKEVILHSPAAQLETLADSLWAPLFADDGAQQANGKSANGQAEIATGDDGVRNVKAACIGKLTTTAPAKFLPQLQNLLRSTAANRALVAAAVRYTFIDTSSAYDELIAPIIVEFLSLMHDENLIVRRLSLASLNAAIQNKPHLIIDRLAALQPLLYQETIVRPELKREVMMGPFKMIEDDGLENRKTAYETMYTLLATCFNRIDLPTFTDRVMAALQDVNEIKVLGLMLLLRLGQLAPTTVVPRLDDAAEPLRIIMKDVEVKDDTVKQDLERKGVGDAAFGAPDGGATLQDVDAAAGSGFPPVRGGLLASQQWKDYRDYQA</sequence>
<feature type="compositionally biased region" description="Low complexity" evidence="4">
    <location>
        <begin position="82"/>
        <end position="91"/>
    </location>
</feature>
<keyword evidence="2" id="KW-0677">Repeat</keyword>
<dbReference type="STRING" id="1890683.A0A427Y3G1"/>
<dbReference type="InterPro" id="IPR016024">
    <property type="entry name" value="ARM-type_fold"/>
</dbReference>
<evidence type="ECO:0000256" key="1">
    <source>
        <dbReference type="ARBA" id="ARBA00007657"/>
    </source>
</evidence>
<feature type="region of interest" description="Disordered" evidence="4">
    <location>
        <begin position="483"/>
        <end position="503"/>
    </location>
</feature>
<evidence type="ECO:0000313" key="6">
    <source>
        <dbReference type="EMBL" id="RSH85545.1"/>
    </source>
</evidence>
<dbReference type="Gene3D" id="1.25.10.10">
    <property type="entry name" value="Leucine-rich Repeat Variant"/>
    <property type="match status" value="1"/>
</dbReference>
<dbReference type="InterPro" id="IPR013932">
    <property type="entry name" value="TATA-bd_TIP120"/>
</dbReference>
<comment type="similarity">
    <text evidence="1">Belongs to the CAND family.</text>
</comment>
<reference evidence="6 7" key="1">
    <citation type="submission" date="2018-11" db="EMBL/GenBank/DDBJ databases">
        <title>Genome sequence of Saitozyma podzolica DSM 27192.</title>
        <authorList>
            <person name="Aliyu H."/>
            <person name="Gorte O."/>
            <person name="Ochsenreither K."/>
        </authorList>
    </citation>
    <scope>NUCLEOTIDE SEQUENCE [LARGE SCALE GENOMIC DNA]</scope>
    <source>
        <strain evidence="6 7">DSM 27192</strain>
    </source>
</reference>
<evidence type="ECO:0000259" key="5">
    <source>
        <dbReference type="Pfam" id="PF08623"/>
    </source>
</evidence>
<evidence type="ECO:0000256" key="2">
    <source>
        <dbReference type="ARBA" id="ARBA00022737"/>
    </source>
</evidence>
<feature type="region of interest" description="Disordered" evidence="4">
    <location>
        <begin position="82"/>
        <end position="104"/>
    </location>
</feature>
<protein>
    <recommendedName>
        <fullName evidence="5">TATA-binding protein interacting (TIP20) domain-containing protein</fullName>
    </recommendedName>
</protein>
<evidence type="ECO:0000313" key="7">
    <source>
        <dbReference type="Proteomes" id="UP000279259"/>
    </source>
</evidence>
<dbReference type="SUPFAM" id="SSF48371">
    <property type="entry name" value="ARM repeat"/>
    <property type="match status" value="1"/>
</dbReference>
<evidence type="ECO:0000256" key="3">
    <source>
        <dbReference type="ARBA" id="ARBA00022786"/>
    </source>
</evidence>
<dbReference type="Pfam" id="PF08623">
    <property type="entry name" value="TIP120"/>
    <property type="match status" value="1"/>
</dbReference>
<evidence type="ECO:0000256" key="4">
    <source>
        <dbReference type="SAM" id="MobiDB-lite"/>
    </source>
</evidence>
<dbReference type="GO" id="GO:0010265">
    <property type="term" value="P:SCF complex assembly"/>
    <property type="evidence" value="ECO:0007669"/>
    <property type="project" value="InterPro"/>
</dbReference>
<dbReference type="InterPro" id="IPR039852">
    <property type="entry name" value="CAND1/CAND2"/>
</dbReference>
<dbReference type="Proteomes" id="UP000279259">
    <property type="component" value="Unassembled WGS sequence"/>
</dbReference>
<dbReference type="EMBL" id="RSCD01000019">
    <property type="protein sequence ID" value="RSH85545.1"/>
    <property type="molecule type" value="Genomic_DNA"/>
</dbReference>
<name>A0A427Y3G1_9TREE</name>
<comment type="caution">
    <text evidence="6">The sequence shown here is derived from an EMBL/GenBank/DDBJ whole genome shotgun (WGS) entry which is preliminary data.</text>
</comment>
<dbReference type="OrthoDB" id="6260732at2759"/>
<organism evidence="6 7">
    <name type="scientific">Saitozyma podzolica</name>
    <dbReference type="NCBI Taxonomy" id="1890683"/>
    <lineage>
        <taxon>Eukaryota</taxon>
        <taxon>Fungi</taxon>
        <taxon>Dikarya</taxon>
        <taxon>Basidiomycota</taxon>
        <taxon>Agaricomycotina</taxon>
        <taxon>Tremellomycetes</taxon>
        <taxon>Tremellales</taxon>
        <taxon>Trimorphomycetaceae</taxon>
        <taxon>Saitozyma</taxon>
    </lineage>
</organism>
<dbReference type="PANTHER" id="PTHR12696">
    <property type="entry name" value="TIP120"/>
    <property type="match status" value="1"/>
</dbReference>
<dbReference type="InterPro" id="IPR011989">
    <property type="entry name" value="ARM-like"/>
</dbReference>
<gene>
    <name evidence="6" type="ORF">EHS25_003684</name>
</gene>
<proteinExistence type="inferred from homology"/>